<organism evidence="10 11">
    <name type="scientific">Saccharolobus islandicus (strain Y.N.15.51 / Yellowstone #2)</name>
    <name type="common">Sulfolobus islandicus</name>
    <dbReference type="NCBI Taxonomy" id="419942"/>
    <lineage>
        <taxon>Archaea</taxon>
        <taxon>Thermoproteota</taxon>
        <taxon>Thermoprotei</taxon>
        <taxon>Sulfolobales</taxon>
        <taxon>Sulfolobaceae</taxon>
        <taxon>Saccharolobus</taxon>
    </lineage>
</organism>
<evidence type="ECO:0000256" key="6">
    <source>
        <dbReference type="ARBA" id="ARBA00022884"/>
    </source>
</evidence>
<evidence type="ECO:0000256" key="5">
    <source>
        <dbReference type="ARBA" id="ARBA00022801"/>
    </source>
</evidence>
<dbReference type="InterPro" id="IPR013412">
    <property type="entry name" value="CRISPR-assoc_RAMP_Csm3"/>
</dbReference>
<dbReference type="Proteomes" id="UP000006818">
    <property type="component" value="Chromosome"/>
</dbReference>
<keyword evidence="6" id="KW-0694">RNA-binding</keyword>
<keyword evidence="7" id="KW-0051">Antiviral defense</keyword>
<dbReference type="PANTHER" id="PTHR35579">
    <property type="entry name" value="CRISPR SYSTEM CMS ENDORIBONUCLEASE CSM3"/>
    <property type="match status" value="1"/>
</dbReference>
<dbReference type="GO" id="GO:0016787">
    <property type="term" value="F:hydrolase activity"/>
    <property type="evidence" value="ECO:0007669"/>
    <property type="project" value="UniProtKB-KW"/>
</dbReference>
<dbReference type="AlphaFoldDB" id="C3NJE1"/>
<evidence type="ECO:0000256" key="7">
    <source>
        <dbReference type="ARBA" id="ARBA00023118"/>
    </source>
</evidence>
<dbReference type="GO" id="GO:0004519">
    <property type="term" value="F:endonuclease activity"/>
    <property type="evidence" value="ECO:0007669"/>
    <property type="project" value="UniProtKB-KW"/>
</dbReference>
<evidence type="ECO:0000256" key="8">
    <source>
        <dbReference type="ARBA" id="ARBA00033183"/>
    </source>
</evidence>
<evidence type="ECO:0000256" key="3">
    <source>
        <dbReference type="ARBA" id="ARBA00022722"/>
    </source>
</evidence>
<dbReference type="EMBL" id="CP001404">
    <property type="protein sequence ID" value="ACP49158.1"/>
    <property type="molecule type" value="Genomic_DNA"/>
</dbReference>
<dbReference type="PANTHER" id="PTHR35579:SF6">
    <property type="entry name" value="DUF324 DOMAIN-CONTAINING PROTEIN"/>
    <property type="match status" value="1"/>
</dbReference>
<keyword evidence="4" id="KW-0255">Endonuclease</keyword>
<keyword evidence="5" id="KW-0378">Hydrolase</keyword>
<protein>
    <recommendedName>
        <fullName evidence="2">CRISPR system Cms endoribonuclease Csm3</fullName>
    </recommendedName>
    <alternativeName>
        <fullName evidence="8">CRISPR type III A-associated RAMP protein Csm3</fullName>
    </alternativeName>
</protein>
<evidence type="ECO:0000313" key="10">
    <source>
        <dbReference type="EMBL" id="ACP49158.1"/>
    </source>
</evidence>
<gene>
    <name evidence="10" type="ordered locus">YN1551_2140</name>
</gene>
<accession>C3NJE1</accession>
<dbReference type="GO" id="GO:0003723">
    <property type="term" value="F:RNA binding"/>
    <property type="evidence" value="ECO:0007669"/>
    <property type="project" value="UniProtKB-KW"/>
</dbReference>
<dbReference type="NCBIfam" id="TIGR02582">
    <property type="entry name" value="cas7_TM1809"/>
    <property type="match status" value="1"/>
</dbReference>
<sequence length="319" mass="35839">MSSQPSISLKLEKIIRFKVYLQTITGLLISAGKALGRIGGADTEPMSIERTYTCRNKSIKVRVPYIPGSSLKGRMRSLLEIALGLPLYSSDKKIWSHTLARNVYVNLSSEDKLNSVDFVNTLIKTDLDRMFGYGAFPLNEVFDELKKENKTQLMTSLFTVLSPTSLLVEDLFPEETYVCNIYEENDLVTFDDFIEDKNENRIDRVTSAADHRTIGRVKPGVTFTGTLSLLVFDKNSSKLKDYLELLVKGMVLIEKTYLGAAGSRGYGRVKFTKLIVSIYDPAKMSETVYKEEFKSVEELSKDIENLAKSVTSQQTGVKS</sequence>
<dbReference type="HOGENOM" id="CLU_067743_0_0_2"/>
<reference evidence="10 11" key="1">
    <citation type="journal article" date="2009" name="Proc. Natl. Acad. Sci. U.S.A.">
        <title>Biogeography of the Sulfolobus islandicus pan-genome.</title>
        <authorList>
            <person name="Reno M.L."/>
            <person name="Held N.L."/>
            <person name="Fields C.J."/>
            <person name="Burke P.V."/>
            <person name="Whitaker R.J."/>
        </authorList>
    </citation>
    <scope>NUCLEOTIDE SEQUENCE [LARGE SCALE GENOMIC DNA]</scope>
    <source>
        <strain evidence="11">Y.N.15.51 / Yellowstone #2</strain>
    </source>
</reference>
<comment type="similarity">
    <text evidence="1">Belongs to the CRISPR-associated Csm3 family.</text>
</comment>
<name>C3NJE1_SACI1</name>
<dbReference type="Pfam" id="PF03787">
    <property type="entry name" value="RAMPs"/>
    <property type="match status" value="1"/>
</dbReference>
<feature type="domain" description="CRISPR type III-associated protein" evidence="9">
    <location>
        <begin position="60"/>
        <end position="270"/>
    </location>
</feature>
<dbReference type="RefSeq" id="WP_012717760.1">
    <property type="nucleotide sequence ID" value="NC_012623.1"/>
</dbReference>
<evidence type="ECO:0000256" key="2">
    <source>
        <dbReference type="ARBA" id="ARBA00022150"/>
    </source>
</evidence>
<dbReference type="GeneID" id="7809842"/>
<evidence type="ECO:0000256" key="4">
    <source>
        <dbReference type="ARBA" id="ARBA00022759"/>
    </source>
</evidence>
<evidence type="ECO:0000313" key="11">
    <source>
        <dbReference type="Proteomes" id="UP000006818"/>
    </source>
</evidence>
<dbReference type="KEGG" id="sin:YN1551_2140"/>
<proteinExistence type="inferred from homology"/>
<keyword evidence="3" id="KW-0540">Nuclease</keyword>
<dbReference type="GO" id="GO:0051607">
    <property type="term" value="P:defense response to virus"/>
    <property type="evidence" value="ECO:0007669"/>
    <property type="project" value="UniProtKB-KW"/>
</dbReference>
<dbReference type="InterPro" id="IPR052216">
    <property type="entry name" value="CRISPR_Csm3_endoribonuclease"/>
</dbReference>
<evidence type="ECO:0000256" key="1">
    <source>
        <dbReference type="ARBA" id="ARBA00006342"/>
    </source>
</evidence>
<dbReference type="InterPro" id="IPR005537">
    <property type="entry name" value="RAMP_III_fam"/>
</dbReference>
<evidence type="ECO:0000259" key="9">
    <source>
        <dbReference type="Pfam" id="PF03787"/>
    </source>
</evidence>